<feature type="transmembrane region" description="Helical" evidence="2">
    <location>
        <begin position="391"/>
        <end position="415"/>
    </location>
</feature>
<feature type="transmembrane region" description="Helical" evidence="2">
    <location>
        <begin position="12"/>
        <end position="35"/>
    </location>
</feature>
<evidence type="ECO:0008006" key="4">
    <source>
        <dbReference type="Google" id="ProtNLM"/>
    </source>
</evidence>
<feature type="transmembrane region" description="Helical" evidence="2">
    <location>
        <begin position="250"/>
        <end position="274"/>
    </location>
</feature>
<feature type="transmembrane region" description="Helical" evidence="2">
    <location>
        <begin position="435"/>
        <end position="459"/>
    </location>
</feature>
<sequence length="523" mass="57816">MTAFNYYSKETWKTLVAMIVLGATRIVSVKLYYQFDCYTNSPLIILTLLYLLGQSLSLVVYSYNNGQRTATTTSIPDSNNDLELVMTHKDGFVKLPTTPTKPALTEPLSSSSSVFLNGEDLSSTVDHHPTLNESSSSFSWMKIIPHHRRHHVVEEPTEGRVALNYTTVVQDQEEPEVDDDDDSIHKAAGTTINGDGCPRPPLRRGGSRTGLTADSHSAVSWWVDAIPWYAKPVLPALFNLCNAMLRLASLVYMAASIAEVLISGLELVLSVWAARYIRKRTIATNRWIGVWIVTAGILLVGLADVYAASRQDRMVDRNSVMNAQFAAAPKNMTLDGTNSNMSNSSFTVTEDNQEEGQWIGILLIIGQSIASVLQDITEEIFMSESDFPPTLLLGMEGLIGFFIGSVVFIPLAHFWGQGNPWTVLLNNSTWKSAWFALYIIVLFTLTGMANISATAATSSMTRNVWKNIRTLLVWAIGLVLHYVVAVQMSWASVGEVWSLPSSLIVPLASVVMFIGIRVYYKDK</sequence>
<keyword evidence="2" id="KW-0472">Membrane</keyword>
<feature type="transmembrane region" description="Helical" evidence="2">
    <location>
        <begin position="503"/>
        <end position="520"/>
    </location>
</feature>
<keyword evidence="2" id="KW-1133">Transmembrane helix</keyword>
<feature type="transmembrane region" description="Helical" evidence="2">
    <location>
        <begin position="471"/>
        <end position="491"/>
    </location>
</feature>
<reference evidence="3" key="1">
    <citation type="submission" date="2021-01" db="EMBL/GenBank/DDBJ databases">
        <authorList>
            <person name="Corre E."/>
            <person name="Pelletier E."/>
            <person name="Niang G."/>
            <person name="Scheremetjew M."/>
            <person name="Finn R."/>
            <person name="Kale V."/>
            <person name="Holt S."/>
            <person name="Cochrane G."/>
            <person name="Meng A."/>
            <person name="Brown T."/>
            <person name="Cohen L."/>
        </authorList>
    </citation>
    <scope>NUCLEOTIDE SEQUENCE</scope>
    <source>
        <strain evidence="3">CCMP127</strain>
    </source>
</reference>
<dbReference type="EMBL" id="HBIM01010468">
    <property type="protein sequence ID" value="CAE0411385.1"/>
    <property type="molecule type" value="Transcribed_RNA"/>
</dbReference>
<feature type="transmembrane region" description="Helical" evidence="2">
    <location>
        <begin position="286"/>
        <end position="307"/>
    </location>
</feature>
<name>A0A7S3L5U7_9STRA</name>
<dbReference type="PANTHER" id="PTHR13146">
    <property type="match status" value="1"/>
</dbReference>
<feature type="region of interest" description="Disordered" evidence="1">
    <location>
        <begin position="188"/>
        <end position="210"/>
    </location>
</feature>
<evidence type="ECO:0000256" key="2">
    <source>
        <dbReference type="SAM" id="Phobius"/>
    </source>
</evidence>
<dbReference type="AlphaFoldDB" id="A0A7S3L5U7"/>
<accession>A0A7S3L5U7</accession>
<evidence type="ECO:0000313" key="3">
    <source>
        <dbReference type="EMBL" id="CAE0411385.1"/>
    </source>
</evidence>
<proteinExistence type="predicted"/>
<protein>
    <recommendedName>
        <fullName evidence="4">EamA domain-containing protein</fullName>
    </recommendedName>
</protein>
<organism evidence="3">
    <name type="scientific">Amphora coffeiformis</name>
    <dbReference type="NCBI Taxonomy" id="265554"/>
    <lineage>
        <taxon>Eukaryota</taxon>
        <taxon>Sar</taxon>
        <taxon>Stramenopiles</taxon>
        <taxon>Ochrophyta</taxon>
        <taxon>Bacillariophyta</taxon>
        <taxon>Bacillariophyceae</taxon>
        <taxon>Bacillariophycidae</taxon>
        <taxon>Thalassiophysales</taxon>
        <taxon>Catenulaceae</taxon>
        <taxon>Amphora</taxon>
    </lineage>
</organism>
<gene>
    <name evidence="3" type="ORF">ACOF00016_LOCUS8738</name>
</gene>
<keyword evidence="2" id="KW-0812">Transmembrane</keyword>
<feature type="transmembrane region" description="Helical" evidence="2">
    <location>
        <begin position="41"/>
        <end position="61"/>
    </location>
</feature>
<evidence type="ECO:0000256" key="1">
    <source>
        <dbReference type="SAM" id="MobiDB-lite"/>
    </source>
</evidence>